<dbReference type="Pfam" id="PF00005">
    <property type="entry name" value="ABC_tran"/>
    <property type="match status" value="1"/>
</dbReference>
<keyword evidence="1" id="KW-0813">Transport</keyword>
<dbReference type="SMART" id="SM00382">
    <property type="entry name" value="AAA"/>
    <property type="match status" value="1"/>
</dbReference>
<evidence type="ECO:0000256" key="2">
    <source>
        <dbReference type="ARBA" id="ARBA00022741"/>
    </source>
</evidence>
<organism evidence="7 8">
    <name type="scientific">Sphingomonas humi</name>
    <dbReference type="NCBI Taxonomy" id="335630"/>
    <lineage>
        <taxon>Bacteria</taxon>
        <taxon>Pseudomonadati</taxon>
        <taxon>Pseudomonadota</taxon>
        <taxon>Alphaproteobacteria</taxon>
        <taxon>Sphingomonadales</taxon>
        <taxon>Sphingomonadaceae</taxon>
        <taxon>Sphingomonas</taxon>
    </lineage>
</organism>
<dbReference type="EMBL" id="BAAAZD010000002">
    <property type="protein sequence ID" value="GAA4009143.1"/>
    <property type="molecule type" value="Genomic_DNA"/>
</dbReference>
<gene>
    <name evidence="7" type="ORF">GCM10022211_23900</name>
</gene>
<keyword evidence="3 7" id="KW-0067">ATP-binding</keyword>
<accession>A0ABP7SAM2</accession>
<comment type="caution">
    <text evidence="7">The sequence shown here is derived from an EMBL/GenBank/DDBJ whole genome shotgun (WGS) entry which is preliminary data.</text>
</comment>
<evidence type="ECO:0000256" key="3">
    <source>
        <dbReference type="ARBA" id="ARBA00022840"/>
    </source>
</evidence>
<evidence type="ECO:0000256" key="1">
    <source>
        <dbReference type="ARBA" id="ARBA00022448"/>
    </source>
</evidence>
<dbReference type="Proteomes" id="UP001501310">
    <property type="component" value="Unassembled WGS sequence"/>
</dbReference>
<sequence>MTALLHASVASPPRLQVTEVSLAPGERIALIGPNGSGKTTLLKALAGIEGQATDLRLDGERLSDIPPARRAALLAFLPASREVRWPIPVRDVIALGLNRPDPERVDELLDRLSLTELAERPIDLLSTGERARALLGRALASRPKILLLDEPLSNLDPAWVLRTLDLLDEVTHEGSAVVLALHDLSLLGRFDRVLMLDGGRLVADMPPAALLASPLFGDAFGVEPDGAGWTLRP</sequence>
<dbReference type="PANTHER" id="PTHR42794:SF1">
    <property type="entry name" value="HEMIN IMPORT ATP-BINDING PROTEIN HMUV"/>
    <property type="match status" value="1"/>
</dbReference>
<proteinExistence type="predicted"/>
<dbReference type="RefSeq" id="WP_344710622.1">
    <property type="nucleotide sequence ID" value="NZ_BAAAZD010000002.1"/>
</dbReference>
<keyword evidence="8" id="KW-1185">Reference proteome</keyword>
<evidence type="ECO:0000256" key="4">
    <source>
        <dbReference type="ARBA" id="ARBA00022967"/>
    </source>
</evidence>
<dbReference type="PANTHER" id="PTHR42794">
    <property type="entry name" value="HEMIN IMPORT ATP-BINDING PROTEIN HMUV"/>
    <property type="match status" value="1"/>
</dbReference>
<dbReference type="InterPro" id="IPR003439">
    <property type="entry name" value="ABC_transporter-like_ATP-bd"/>
</dbReference>
<evidence type="ECO:0000256" key="5">
    <source>
        <dbReference type="ARBA" id="ARBA00037066"/>
    </source>
</evidence>
<evidence type="ECO:0000313" key="7">
    <source>
        <dbReference type="EMBL" id="GAA4009143.1"/>
    </source>
</evidence>
<dbReference type="PROSITE" id="PS50893">
    <property type="entry name" value="ABC_TRANSPORTER_2"/>
    <property type="match status" value="1"/>
</dbReference>
<keyword evidence="2" id="KW-0547">Nucleotide-binding</keyword>
<dbReference type="InterPro" id="IPR003593">
    <property type="entry name" value="AAA+_ATPase"/>
</dbReference>
<name>A0ABP7SAM2_9SPHN</name>
<feature type="domain" description="ABC transporter" evidence="6">
    <location>
        <begin position="4"/>
        <end position="223"/>
    </location>
</feature>
<dbReference type="GO" id="GO:0005524">
    <property type="term" value="F:ATP binding"/>
    <property type="evidence" value="ECO:0007669"/>
    <property type="project" value="UniProtKB-KW"/>
</dbReference>
<comment type="function">
    <text evidence="5">Part of the ABC transporter complex HmuTUV involved in hemin import. Responsible for energy coupling to the transport system.</text>
</comment>
<dbReference type="Gene3D" id="3.40.50.300">
    <property type="entry name" value="P-loop containing nucleotide triphosphate hydrolases"/>
    <property type="match status" value="1"/>
</dbReference>
<dbReference type="SUPFAM" id="SSF52540">
    <property type="entry name" value="P-loop containing nucleoside triphosphate hydrolases"/>
    <property type="match status" value="1"/>
</dbReference>
<keyword evidence="4" id="KW-1278">Translocase</keyword>
<evidence type="ECO:0000313" key="8">
    <source>
        <dbReference type="Proteomes" id="UP001501310"/>
    </source>
</evidence>
<dbReference type="InterPro" id="IPR027417">
    <property type="entry name" value="P-loop_NTPase"/>
</dbReference>
<reference evidence="8" key="1">
    <citation type="journal article" date="2019" name="Int. J. Syst. Evol. Microbiol.">
        <title>The Global Catalogue of Microorganisms (GCM) 10K type strain sequencing project: providing services to taxonomists for standard genome sequencing and annotation.</title>
        <authorList>
            <consortium name="The Broad Institute Genomics Platform"/>
            <consortium name="The Broad Institute Genome Sequencing Center for Infectious Disease"/>
            <person name="Wu L."/>
            <person name="Ma J."/>
        </authorList>
    </citation>
    <scope>NUCLEOTIDE SEQUENCE [LARGE SCALE GENOMIC DNA]</scope>
    <source>
        <strain evidence="8">JCM 16603</strain>
    </source>
</reference>
<protein>
    <submittedName>
        <fullName evidence="7">ABC transporter ATP-binding protein</fullName>
    </submittedName>
</protein>
<evidence type="ECO:0000259" key="6">
    <source>
        <dbReference type="PROSITE" id="PS50893"/>
    </source>
</evidence>